<feature type="region of interest" description="Disordered" evidence="1">
    <location>
        <begin position="66"/>
        <end position="121"/>
    </location>
</feature>
<accession>A0A9Q1G837</accession>
<dbReference type="AlphaFoldDB" id="A0A9Q1G837"/>
<reference evidence="2" key="1">
    <citation type="journal article" date="2023" name="Science">
        <title>Genome structures resolve the early diversification of teleost fishes.</title>
        <authorList>
            <person name="Parey E."/>
            <person name="Louis A."/>
            <person name="Montfort J."/>
            <person name="Bouchez O."/>
            <person name="Roques C."/>
            <person name="Iampietro C."/>
            <person name="Lluch J."/>
            <person name="Castinel A."/>
            <person name="Donnadieu C."/>
            <person name="Desvignes T."/>
            <person name="Floi Bucao C."/>
            <person name="Jouanno E."/>
            <person name="Wen M."/>
            <person name="Mejri S."/>
            <person name="Dirks R."/>
            <person name="Jansen H."/>
            <person name="Henkel C."/>
            <person name="Chen W.J."/>
            <person name="Zahm M."/>
            <person name="Cabau C."/>
            <person name="Klopp C."/>
            <person name="Thompson A.W."/>
            <person name="Robinson-Rechavi M."/>
            <person name="Braasch I."/>
            <person name="Lecointre G."/>
            <person name="Bobe J."/>
            <person name="Postlethwait J.H."/>
            <person name="Berthelot C."/>
            <person name="Roest Crollius H."/>
            <person name="Guiguen Y."/>
        </authorList>
    </citation>
    <scope>NUCLEOTIDE SEQUENCE</scope>
    <source>
        <strain evidence="2">WJC10195</strain>
    </source>
</reference>
<proteinExistence type="predicted"/>
<keyword evidence="3" id="KW-1185">Reference proteome</keyword>
<name>A0A9Q1G837_SYNKA</name>
<evidence type="ECO:0000256" key="1">
    <source>
        <dbReference type="SAM" id="MobiDB-lite"/>
    </source>
</evidence>
<gene>
    <name evidence="2" type="ORF">SKAU_G00072420</name>
</gene>
<sequence>MLPRCFPWRSELILTHSHQPLHSSERLTAEWPPRPVHSHREGRGSALQHIRGKRCLPTAVRDLSCRLKLDRSPHSQTKEPPGPGPQQASAGPGLSDSAQDLQAGQRLRPLSDRPGPAAPSL</sequence>
<feature type="compositionally biased region" description="Basic and acidic residues" evidence="1">
    <location>
        <begin position="66"/>
        <end position="77"/>
    </location>
</feature>
<dbReference type="Proteomes" id="UP001152622">
    <property type="component" value="Chromosome 2"/>
</dbReference>
<feature type="region of interest" description="Disordered" evidence="1">
    <location>
        <begin position="17"/>
        <end position="53"/>
    </location>
</feature>
<evidence type="ECO:0000313" key="2">
    <source>
        <dbReference type="EMBL" id="KAJ8376662.1"/>
    </source>
</evidence>
<organism evidence="2 3">
    <name type="scientific">Synaphobranchus kaupii</name>
    <name type="common">Kaup's arrowtooth eel</name>
    <dbReference type="NCBI Taxonomy" id="118154"/>
    <lineage>
        <taxon>Eukaryota</taxon>
        <taxon>Metazoa</taxon>
        <taxon>Chordata</taxon>
        <taxon>Craniata</taxon>
        <taxon>Vertebrata</taxon>
        <taxon>Euteleostomi</taxon>
        <taxon>Actinopterygii</taxon>
        <taxon>Neopterygii</taxon>
        <taxon>Teleostei</taxon>
        <taxon>Anguilliformes</taxon>
        <taxon>Synaphobranchidae</taxon>
        <taxon>Synaphobranchus</taxon>
    </lineage>
</organism>
<evidence type="ECO:0000313" key="3">
    <source>
        <dbReference type="Proteomes" id="UP001152622"/>
    </source>
</evidence>
<dbReference type="EMBL" id="JAINUF010000002">
    <property type="protein sequence ID" value="KAJ8376662.1"/>
    <property type="molecule type" value="Genomic_DNA"/>
</dbReference>
<protein>
    <submittedName>
        <fullName evidence="2">Uncharacterized protein</fullName>
    </submittedName>
</protein>
<comment type="caution">
    <text evidence="2">The sequence shown here is derived from an EMBL/GenBank/DDBJ whole genome shotgun (WGS) entry which is preliminary data.</text>
</comment>